<feature type="transmembrane region" description="Helical" evidence="8">
    <location>
        <begin position="224"/>
        <end position="243"/>
    </location>
</feature>
<keyword evidence="11" id="KW-1185">Reference proteome</keyword>
<proteinExistence type="inferred from homology"/>
<dbReference type="PANTHER" id="PTHR30294">
    <property type="entry name" value="MEMBRANE COMPONENT OF ABC TRANSPORTER YHHJ-RELATED"/>
    <property type="match status" value="1"/>
</dbReference>
<dbReference type="Proteomes" id="UP001518990">
    <property type="component" value="Unassembled WGS sequence"/>
</dbReference>
<comment type="caution">
    <text evidence="10">The sequence shown here is derived from an EMBL/GenBank/DDBJ whole genome shotgun (WGS) entry which is preliminary data.</text>
</comment>
<evidence type="ECO:0000256" key="3">
    <source>
        <dbReference type="ARBA" id="ARBA00022448"/>
    </source>
</evidence>
<evidence type="ECO:0000256" key="6">
    <source>
        <dbReference type="ARBA" id="ARBA00022989"/>
    </source>
</evidence>
<dbReference type="PROSITE" id="PS51012">
    <property type="entry name" value="ABC_TM2"/>
    <property type="match status" value="1"/>
</dbReference>
<keyword evidence="3" id="KW-0813">Transport</keyword>
<accession>A0ABS3KB55</accession>
<evidence type="ECO:0000256" key="7">
    <source>
        <dbReference type="ARBA" id="ARBA00023136"/>
    </source>
</evidence>
<keyword evidence="5 8" id="KW-0812">Transmembrane</keyword>
<sequence length="370" mass="40258">MQVRNVLQLGIKELRGLLREPMLLVLIVYAFTLSIYTASKAMPEALNQAAIAVVDEDQSPVSSRIITAFTPPYFAVPRIISQSEMDQRMDAGLDTFALDIPPDFQRDLLAGRSPTIQLNVDATRMTQAFTGGGYIQSITASEIEEFLNGYRGGSTVPVELVLRSRFNQELNKGWFGAVTNVISSVTMLSIILTGAALIREREHGTLEHLLVMPVTATDIMVSKIWSMGLVVLIATTFSLIVVVKGLLAVPIEGSLALFLAGGALQLFATTSLGIFLATVAGSMPQFGLLLMLVLLPMQVLSGATSPRESMPEIIQTIMLAAPNTHFVMLAQAVLFRGAGFDVVWPQLLSMLAIGSVLFVLSLRRFRKFLR</sequence>
<feature type="transmembrane region" description="Helical" evidence="8">
    <location>
        <begin position="173"/>
        <end position="198"/>
    </location>
</feature>
<evidence type="ECO:0000256" key="5">
    <source>
        <dbReference type="ARBA" id="ARBA00022692"/>
    </source>
</evidence>
<name>A0ABS3KB55_9PROT</name>
<dbReference type="RefSeq" id="WP_207446404.1">
    <property type="nucleotide sequence ID" value="NZ_CP061094.1"/>
</dbReference>
<evidence type="ECO:0000313" key="11">
    <source>
        <dbReference type="Proteomes" id="UP001518990"/>
    </source>
</evidence>
<gene>
    <name evidence="10" type="ORF">IAI60_08720</name>
</gene>
<dbReference type="Gene3D" id="3.40.1710.10">
    <property type="entry name" value="abc type-2 transporter like domain"/>
    <property type="match status" value="1"/>
</dbReference>
<feature type="transmembrane region" description="Helical" evidence="8">
    <location>
        <begin position="22"/>
        <end position="39"/>
    </location>
</feature>
<evidence type="ECO:0000256" key="1">
    <source>
        <dbReference type="ARBA" id="ARBA00004651"/>
    </source>
</evidence>
<evidence type="ECO:0000313" key="10">
    <source>
        <dbReference type="EMBL" id="MBO1074692.1"/>
    </source>
</evidence>
<feature type="domain" description="ABC transmembrane type-2" evidence="9">
    <location>
        <begin position="132"/>
        <end position="368"/>
    </location>
</feature>
<reference evidence="10 11" key="1">
    <citation type="submission" date="2020-09" db="EMBL/GenBank/DDBJ databases">
        <title>Roseomonas.</title>
        <authorList>
            <person name="Zhu W."/>
        </authorList>
    </citation>
    <scope>NUCLEOTIDE SEQUENCE [LARGE SCALE GENOMIC DNA]</scope>
    <source>
        <strain evidence="10 11">1311</strain>
    </source>
</reference>
<dbReference type="Pfam" id="PF12698">
    <property type="entry name" value="ABC2_membrane_3"/>
    <property type="match status" value="1"/>
</dbReference>
<keyword evidence="7 8" id="KW-0472">Membrane</keyword>
<keyword evidence="4" id="KW-1003">Cell membrane</keyword>
<feature type="transmembrane region" description="Helical" evidence="8">
    <location>
        <begin position="343"/>
        <end position="362"/>
    </location>
</feature>
<dbReference type="InterPro" id="IPR051449">
    <property type="entry name" value="ABC-2_transporter_component"/>
</dbReference>
<dbReference type="EMBL" id="JACTNF010000006">
    <property type="protein sequence ID" value="MBO1074692.1"/>
    <property type="molecule type" value="Genomic_DNA"/>
</dbReference>
<protein>
    <submittedName>
        <fullName evidence="10">ABC transporter permease</fullName>
    </submittedName>
</protein>
<evidence type="ECO:0000259" key="9">
    <source>
        <dbReference type="PROSITE" id="PS51012"/>
    </source>
</evidence>
<evidence type="ECO:0000256" key="4">
    <source>
        <dbReference type="ARBA" id="ARBA00022475"/>
    </source>
</evidence>
<evidence type="ECO:0000256" key="2">
    <source>
        <dbReference type="ARBA" id="ARBA00007783"/>
    </source>
</evidence>
<comment type="subcellular location">
    <subcellularLocation>
        <location evidence="1">Cell membrane</location>
        <topology evidence="1">Multi-pass membrane protein</topology>
    </subcellularLocation>
</comment>
<dbReference type="PANTHER" id="PTHR30294:SF47">
    <property type="entry name" value="INNER MEMBRANE TRANSPORT PERMEASE YHHJ"/>
    <property type="match status" value="1"/>
</dbReference>
<dbReference type="InterPro" id="IPR047817">
    <property type="entry name" value="ABC2_TM_bact-type"/>
</dbReference>
<comment type="similarity">
    <text evidence="2">Belongs to the ABC-2 integral membrane protein family.</text>
</comment>
<keyword evidence="6 8" id="KW-1133">Transmembrane helix</keyword>
<organism evidence="10 11">
    <name type="scientific">Roseomonas marmotae</name>
    <dbReference type="NCBI Taxonomy" id="2768161"/>
    <lineage>
        <taxon>Bacteria</taxon>
        <taxon>Pseudomonadati</taxon>
        <taxon>Pseudomonadota</taxon>
        <taxon>Alphaproteobacteria</taxon>
        <taxon>Acetobacterales</taxon>
        <taxon>Roseomonadaceae</taxon>
        <taxon>Roseomonas</taxon>
    </lineage>
</organism>
<dbReference type="InterPro" id="IPR013525">
    <property type="entry name" value="ABC2_TM"/>
</dbReference>
<evidence type="ECO:0000256" key="8">
    <source>
        <dbReference type="SAM" id="Phobius"/>
    </source>
</evidence>
<feature type="transmembrane region" description="Helical" evidence="8">
    <location>
        <begin position="255"/>
        <end position="280"/>
    </location>
</feature>